<evidence type="ECO:0000313" key="5">
    <source>
        <dbReference type="Proteomes" id="UP000472264"/>
    </source>
</evidence>
<reference evidence="4" key="2">
    <citation type="submission" date="2025-08" db="UniProtKB">
        <authorList>
            <consortium name="Ensembl"/>
        </authorList>
    </citation>
    <scope>IDENTIFICATION</scope>
</reference>
<evidence type="ECO:0000259" key="3">
    <source>
        <dbReference type="PROSITE" id="PS50994"/>
    </source>
</evidence>
<organism evidence="4 5">
    <name type="scientific">Echeneis naucrates</name>
    <name type="common">Live sharksucker</name>
    <dbReference type="NCBI Taxonomy" id="173247"/>
    <lineage>
        <taxon>Eukaryota</taxon>
        <taxon>Metazoa</taxon>
        <taxon>Chordata</taxon>
        <taxon>Craniata</taxon>
        <taxon>Vertebrata</taxon>
        <taxon>Euteleostomi</taxon>
        <taxon>Actinopterygii</taxon>
        <taxon>Neopterygii</taxon>
        <taxon>Teleostei</taxon>
        <taxon>Neoteleostei</taxon>
        <taxon>Acanthomorphata</taxon>
        <taxon>Carangaria</taxon>
        <taxon>Carangiformes</taxon>
        <taxon>Echeneidae</taxon>
        <taxon>Echeneis</taxon>
    </lineage>
</organism>
<dbReference type="InterPro" id="IPR041588">
    <property type="entry name" value="Integrase_H2C2"/>
</dbReference>
<sequence>MRPEILQRIHDGHQGIVKCRERAKCSVWWPRISRDIQEIVSTCKHCQESKPTQKREPLITTPLPNRPWERVAADICELNTQHYLVVVDYFSRYIEIAYLKDMSSETTRAKLKNIFSRWGCPNELITDNGPQFSGRAFMQFSQEYDFRHITTSPHYAQANGEAERAVQTAKKILRQADPFLALMIYRATPLQATGVSPAQLMLGRQIRTTVPTLETKLQPVWPDLQHVRQVDERVKQGYRHAYNNRHDVRPLPELQSGLSVAVKLDSEKGWTKTATVLKQRDSPRSYLVQTDGRVLRRNRRHLRPLLSAPNTSEKGGEDHIECDGEPHSPAPASDPPPDPPPVTVPVTAVHMTSSGRLVKPPDRYGEYVK</sequence>
<evidence type="ECO:0000256" key="1">
    <source>
        <dbReference type="ARBA" id="ARBA00039658"/>
    </source>
</evidence>
<dbReference type="InterPro" id="IPR050951">
    <property type="entry name" value="Retrovirus_Pol_polyprotein"/>
</dbReference>
<proteinExistence type="predicted"/>
<keyword evidence="5" id="KW-1185">Reference proteome</keyword>
<evidence type="ECO:0000256" key="2">
    <source>
        <dbReference type="SAM" id="MobiDB-lite"/>
    </source>
</evidence>
<dbReference type="PANTHER" id="PTHR37984">
    <property type="entry name" value="PROTEIN CBG26694"/>
    <property type="match status" value="1"/>
</dbReference>
<reference evidence="4" key="1">
    <citation type="submission" date="2021-04" db="EMBL/GenBank/DDBJ databases">
        <authorList>
            <consortium name="Wellcome Sanger Institute Data Sharing"/>
        </authorList>
    </citation>
    <scope>NUCLEOTIDE SEQUENCE [LARGE SCALE GENOMIC DNA]</scope>
</reference>
<reference evidence="4" key="3">
    <citation type="submission" date="2025-09" db="UniProtKB">
        <authorList>
            <consortium name="Ensembl"/>
        </authorList>
    </citation>
    <scope>IDENTIFICATION</scope>
</reference>
<dbReference type="InterPro" id="IPR036397">
    <property type="entry name" value="RNaseH_sf"/>
</dbReference>
<name>A0A665UM21_ECHNA</name>
<accession>A0A665UM21</accession>
<feature type="compositionally biased region" description="Basic and acidic residues" evidence="2">
    <location>
        <begin position="359"/>
        <end position="369"/>
    </location>
</feature>
<dbReference type="InterPro" id="IPR001584">
    <property type="entry name" value="Integrase_cat-core"/>
</dbReference>
<dbReference type="Proteomes" id="UP000472264">
    <property type="component" value="Chromosome 10"/>
</dbReference>
<feature type="region of interest" description="Disordered" evidence="2">
    <location>
        <begin position="298"/>
        <end position="369"/>
    </location>
</feature>
<dbReference type="Pfam" id="PF17921">
    <property type="entry name" value="Integrase_H2C2"/>
    <property type="match status" value="1"/>
</dbReference>
<dbReference type="SUPFAM" id="SSF53098">
    <property type="entry name" value="Ribonuclease H-like"/>
    <property type="match status" value="1"/>
</dbReference>
<dbReference type="AlphaFoldDB" id="A0A665UM21"/>
<dbReference type="Gene3D" id="3.30.420.10">
    <property type="entry name" value="Ribonuclease H-like superfamily/Ribonuclease H"/>
    <property type="match status" value="1"/>
</dbReference>
<dbReference type="OMA" id="WGCPNEL"/>
<dbReference type="Pfam" id="PF00665">
    <property type="entry name" value="rve"/>
    <property type="match status" value="1"/>
</dbReference>
<dbReference type="InParanoid" id="A0A665UM21"/>
<dbReference type="PANTHER" id="PTHR37984:SF9">
    <property type="entry name" value="INTEGRASE CATALYTIC DOMAIN-CONTAINING PROTEIN"/>
    <property type="match status" value="1"/>
</dbReference>
<dbReference type="PROSITE" id="PS50994">
    <property type="entry name" value="INTEGRASE"/>
    <property type="match status" value="1"/>
</dbReference>
<dbReference type="FunFam" id="3.30.420.10:FF:000063">
    <property type="entry name" value="Retrovirus-related Pol polyprotein from transposon 297-like Protein"/>
    <property type="match status" value="1"/>
</dbReference>
<feature type="domain" description="Integrase catalytic" evidence="3">
    <location>
        <begin position="63"/>
        <end position="227"/>
    </location>
</feature>
<dbReference type="Ensembl" id="ENSENLT00000021475.1">
    <property type="protein sequence ID" value="ENSENLP00000020743.1"/>
    <property type="gene ID" value="ENSENLG00000009463.1"/>
</dbReference>
<dbReference type="GO" id="GO:0015074">
    <property type="term" value="P:DNA integration"/>
    <property type="evidence" value="ECO:0007669"/>
    <property type="project" value="InterPro"/>
</dbReference>
<evidence type="ECO:0000313" key="4">
    <source>
        <dbReference type="Ensembl" id="ENSENLP00000020743.1"/>
    </source>
</evidence>
<dbReference type="GO" id="GO:0003676">
    <property type="term" value="F:nucleic acid binding"/>
    <property type="evidence" value="ECO:0007669"/>
    <property type="project" value="InterPro"/>
</dbReference>
<dbReference type="InterPro" id="IPR012337">
    <property type="entry name" value="RNaseH-like_sf"/>
</dbReference>
<feature type="compositionally biased region" description="Basic and acidic residues" evidence="2">
    <location>
        <begin position="314"/>
        <end position="326"/>
    </location>
</feature>
<protein>
    <recommendedName>
        <fullName evidence="1">Gypsy retrotransposon integrase-like protein 1</fullName>
    </recommendedName>
</protein>
<feature type="compositionally biased region" description="Pro residues" evidence="2">
    <location>
        <begin position="328"/>
        <end position="343"/>
    </location>
</feature>
<dbReference type="CDD" id="cd00590">
    <property type="entry name" value="RRM_SF"/>
    <property type="match status" value="1"/>
</dbReference>
<dbReference type="Gene3D" id="1.10.340.70">
    <property type="match status" value="1"/>
</dbReference>